<dbReference type="PANTHER" id="PTHR43135:SF3">
    <property type="entry name" value="ALPHA-D-RIBOSE 1-METHYLPHOSPHONATE 5-TRIPHOSPHATE DIPHOSPHATASE"/>
    <property type="match status" value="1"/>
</dbReference>
<organism evidence="3 4">
    <name type="scientific">Marinicella litoralis</name>
    <dbReference type="NCBI Taxonomy" id="644220"/>
    <lineage>
        <taxon>Bacteria</taxon>
        <taxon>Pseudomonadati</taxon>
        <taxon>Pseudomonadota</taxon>
        <taxon>Gammaproteobacteria</taxon>
        <taxon>Lysobacterales</taxon>
        <taxon>Marinicellaceae</taxon>
        <taxon>Marinicella</taxon>
    </lineage>
</organism>
<keyword evidence="3" id="KW-0378">Hydrolase</keyword>
<gene>
    <name evidence="3" type="ORF">C8D91_0797</name>
</gene>
<keyword evidence="1" id="KW-0732">Signal</keyword>
<comment type="caution">
    <text evidence="3">The sequence shown here is derived from an EMBL/GenBank/DDBJ whole genome shotgun (WGS) entry which is preliminary data.</text>
</comment>
<evidence type="ECO:0000256" key="1">
    <source>
        <dbReference type="SAM" id="SignalP"/>
    </source>
</evidence>
<sequence>MKMKLKLTAWAVFACSQISHASDVPTAVINGNIDQRNTIIALTHATVHLNANKTIEDATLLLQNDRIIGISQSDKTPNNAHIKDYTGMHIYPGFVHMDSSVGLPEPDKKPPFSWTKAETLNSTIPGAYNSNEAIKAAYDAAKVYTTDEKTNAKLRAAGFTSALSYRKDGIMRGTSVLTHLADWPEEKSIITAQAAQHYSFDKGSSKQDYPVSLMGAVALIRQTWLDAKWYQQQNEMIDFDLAAINKTTQLPKIITSENWQQSLLADKIGNEFDTRFVVKTNANSYQNLTAISQTKQTLIVPLTTPDAPAIHDELDDWNVDFNDLKSWEVAPFNAALLEQHDVKFALIPSSSPKGLGSFLKDLRKAHKNGLTESSALAALTTVPAAILGQTEIGSIGKGQFASFIVTDGSLLSEKTQIAETWVAGTAYTINGIPDLLPGQYELSKGEKTYQFELNYEGSKMKLSATDEADENKYKISPAGNFVNITVEHGEQKDTYFAVIKDRQLMPLDDNDWQMNKVADLSDKPNEEKKESETDEVALPTIPKPFSAYGLQNIDRNDTVMIKNATVWTNEDDGILENTDVWVQNGRIKKVGKDLSVGNNDKTIDGTGLHLTSGIIDEHAHIALLSVNDVAVNSSMVRMQDVVNPHDVNIYRNLAGGVTAAQLLHGSANPIGGQSALVKLKWGVDRPEDLLIDGADGFIKFALGENVKRSRSTQSIRYPLTRMGVEQVYRDTFTQAKAYEKAWSDYNKLSSSAKKKTTAPRKDLVMDATLEVLNQQRFVSCHSYVQSEINMLMHVAEDFNFNINTFTHILEGYKVADKMKQHGVGGSTFADWWAYKWEVNYAIPYNASLMNNAGVVTAINSDSGEMSRRLNQEAAKSIKYGGLSEQDAWKLVTLNPAKLLHLDDQMGSIKVGKDADLVLWSDNPLSIYAKAEKTMVDGVVYFDRAKQAQIESQIAEEKQRLIALSKKSGGKKAPFKSMPAKSFECESMTGYHEIDQLIFSGALQ</sequence>
<dbReference type="AlphaFoldDB" id="A0A4R6XW19"/>
<reference evidence="3 4" key="1">
    <citation type="submission" date="2019-03" db="EMBL/GenBank/DDBJ databases">
        <title>Genomic Encyclopedia of Type Strains, Phase IV (KMG-IV): sequencing the most valuable type-strain genomes for metagenomic binning, comparative biology and taxonomic classification.</title>
        <authorList>
            <person name="Goeker M."/>
        </authorList>
    </citation>
    <scope>NUCLEOTIDE SEQUENCE [LARGE SCALE GENOMIC DNA]</scope>
    <source>
        <strain evidence="3 4">DSM 25488</strain>
    </source>
</reference>
<dbReference type="Proteomes" id="UP000295724">
    <property type="component" value="Unassembled WGS sequence"/>
</dbReference>
<name>A0A4R6XW19_9GAMM</name>
<dbReference type="EMBL" id="SNZB01000002">
    <property type="protein sequence ID" value="TDR22317.1"/>
    <property type="molecule type" value="Genomic_DNA"/>
</dbReference>
<dbReference type="SUPFAM" id="SSF51338">
    <property type="entry name" value="Composite domain of metallo-dependent hydrolases"/>
    <property type="match status" value="2"/>
</dbReference>
<dbReference type="Gene3D" id="3.20.20.140">
    <property type="entry name" value="Metal-dependent hydrolases"/>
    <property type="match status" value="2"/>
</dbReference>
<evidence type="ECO:0000313" key="3">
    <source>
        <dbReference type="EMBL" id="TDR22317.1"/>
    </source>
</evidence>
<dbReference type="InterPro" id="IPR006680">
    <property type="entry name" value="Amidohydro-rel"/>
</dbReference>
<dbReference type="SUPFAM" id="SSF51556">
    <property type="entry name" value="Metallo-dependent hydrolases"/>
    <property type="match status" value="1"/>
</dbReference>
<keyword evidence="4" id="KW-1185">Reference proteome</keyword>
<dbReference type="InterPro" id="IPR032466">
    <property type="entry name" value="Metal_Hydrolase"/>
</dbReference>
<feature type="chain" id="PRO_5020984884" evidence="1">
    <location>
        <begin position="22"/>
        <end position="1003"/>
    </location>
</feature>
<protein>
    <submittedName>
        <fullName evidence="3">Imidazolonepropionase-like amidohydrolase</fullName>
    </submittedName>
</protein>
<dbReference type="GO" id="GO:0016810">
    <property type="term" value="F:hydrolase activity, acting on carbon-nitrogen (but not peptide) bonds"/>
    <property type="evidence" value="ECO:0007669"/>
    <property type="project" value="InterPro"/>
</dbReference>
<dbReference type="Pfam" id="PF01979">
    <property type="entry name" value="Amidohydro_1"/>
    <property type="match status" value="1"/>
</dbReference>
<dbReference type="InterPro" id="IPR051781">
    <property type="entry name" value="Metallo-dep_Hydrolase"/>
</dbReference>
<dbReference type="OrthoDB" id="9787621at2"/>
<proteinExistence type="predicted"/>
<feature type="domain" description="Amidohydrolase-related" evidence="2">
    <location>
        <begin position="849"/>
        <end position="938"/>
    </location>
</feature>
<evidence type="ECO:0000259" key="2">
    <source>
        <dbReference type="Pfam" id="PF01979"/>
    </source>
</evidence>
<dbReference type="PANTHER" id="PTHR43135">
    <property type="entry name" value="ALPHA-D-RIBOSE 1-METHYLPHOSPHONATE 5-TRIPHOSPHATE DIPHOSPHATASE"/>
    <property type="match status" value="1"/>
</dbReference>
<dbReference type="InterPro" id="IPR011059">
    <property type="entry name" value="Metal-dep_hydrolase_composite"/>
</dbReference>
<accession>A0A4R6XW19</accession>
<feature type="signal peptide" evidence="1">
    <location>
        <begin position="1"/>
        <end position="21"/>
    </location>
</feature>
<evidence type="ECO:0000313" key="4">
    <source>
        <dbReference type="Proteomes" id="UP000295724"/>
    </source>
</evidence>